<evidence type="ECO:0000256" key="3">
    <source>
        <dbReference type="ARBA" id="ARBA00022691"/>
    </source>
</evidence>
<dbReference type="HAMAP" id="MF_02126">
    <property type="entry name" value="RF_methyltr_PrmC"/>
    <property type="match status" value="1"/>
</dbReference>
<dbReference type="InterPro" id="IPR050320">
    <property type="entry name" value="N5-glutamine_MTase"/>
</dbReference>
<dbReference type="Pfam" id="PF05175">
    <property type="entry name" value="MTS"/>
    <property type="match status" value="1"/>
</dbReference>
<feature type="binding site" evidence="5">
    <location>
        <begin position="187"/>
        <end position="190"/>
    </location>
    <ligand>
        <name>substrate</name>
    </ligand>
</feature>
<feature type="binding site" evidence="5">
    <location>
        <position position="187"/>
    </location>
    <ligand>
        <name>S-adenosyl-L-methionine</name>
        <dbReference type="ChEBI" id="CHEBI:59789"/>
    </ligand>
</feature>
<evidence type="ECO:0000313" key="9">
    <source>
        <dbReference type="Proteomes" id="UP000008315"/>
    </source>
</evidence>
<dbReference type="PANTHER" id="PTHR18895">
    <property type="entry name" value="HEMK METHYLTRANSFERASE"/>
    <property type="match status" value="1"/>
</dbReference>
<dbReference type="InterPro" id="IPR040758">
    <property type="entry name" value="PrmC_N"/>
</dbReference>
<keyword evidence="1 5" id="KW-0489">Methyltransferase</keyword>
<comment type="similarity">
    <text evidence="5">Belongs to the protein N5-glutamine methyltransferase family. PrmC subfamily.</text>
</comment>
<dbReference type="NCBIfam" id="TIGR00536">
    <property type="entry name" value="hemK_fam"/>
    <property type="match status" value="1"/>
</dbReference>
<dbReference type="Proteomes" id="UP000008315">
    <property type="component" value="Chromosome"/>
</dbReference>
<name>G4SU89_META2</name>
<dbReference type="Pfam" id="PF17827">
    <property type="entry name" value="PrmC_N"/>
    <property type="match status" value="1"/>
</dbReference>
<dbReference type="InterPro" id="IPR002052">
    <property type="entry name" value="DNA_methylase_N6_adenine_CS"/>
</dbReference>
<evidence type="ECO:0000259" key="6">
    <source>
        <dbReference type="Pfam" id="PF05175"/>
    </source>
</evidence>
<evidence type="ECO:0000256" key="5">
    <source>
        <dbReference type="HAMAP-Rule" id="MF_02126"/>
    </source>
</evidence>
<organism evidence="8 9">
    <name type="scientific">Methylotuvimicrobium alcaliphilum (strain DSM 19304 / NCIMB 14124 / VKM B-2133 / 20Z)</name>
    <name type="common">Methylomicrobium alcaliphilum</name>
    <dbReference type="NCBI Taxonomy" id="1091494"/>
    <lineage>
        <taxon>Bacteria</taxon>
        <taxon>Pseudomonadati</taxon>
        <taxon>Pseudomonadota</taxon>
        <taxon>Gammaproteobacteria</taxon>
        <taxon>Methylococcales</taxon>
        <taxon>Methylococcaceae</taxon>
        <taxon>Methylotuvimicrobium</taxon>
    </lineage>
</organism>
<feature type="domain" description="Methyltransferase small" evidence="6">
    <location>
        <begin position="103"/>
        <end position="195"/>
    </location>
</feature>
<keyword evidence="3 5" id="KW-0949">S-adenosyl-L-methionine</keyword>
<dbReference type="InterPro" id="IPR019874">
    <property type="entry name" value="RF_methyltr_PrmC"/>
</dbReference>
<evidence type="ECO:0000313" key="8">
    <source>
        <dbReference type="EMBL" id="CCE25038.1"/>
    </source>
</evidence>
<dbReference type="PANTHER" id="PTHR18895:SF74">
    <property type="entry name" value="MTRF1L RELEASE FACTOR GLUTAMINE METHYLTRANSFERASE"/>
    <property type="match status" value="1"/>
</dbReference>
<dbReference type="AlphaFoldDB" id="G4SU89"/>
<feature type="binding site" evidence="5">
    <location>
        <position position="171"/>
    </location>
    <ligand>
        <name>S-adenosyl-L-methionine</name>
        <dbReference type="ChEBI" id="CHEBI:59789"/>
    </ligand>
</feature>
<evidence type="ECO:0000256" key="4">
    <source>
        <dbReference type="ARBA" id="ARBA00048391"/>
    </source>
</evidence>
<comment type="function">
    <text evidence="5">Methylates the class 1 translation termination release factors RF1/PrfA and RF2/PrfB on the glutamine residue of the universally conserved GGQ motif.</text>
</comment>
<dbReference type="SUPFAM" id="SSF53335">
    <property type="entry name" value="S-adenosyl-L-methionine-dependent methyltransferases"/>
    <property type="match status" value="1"/>
</dbReference>
<keyword evidence="2 5" id="KW-0808">Transferase</keyword>
<dbReference type="InterPro" id="IPR029063">
    <property type="entry name" value="SAM-dependent_MTases_sf"/>
</dbReference>
<dbReference type="CDD" id="cd02440">
    <property type="entry name" value="AdoMet_MTases"/>
    <property type="match status" value="1"/>
</dbReference>
<gene>
    <name evidence="5 8" type="primary">prmC</name>
    <name evidence="8" type="ordered locus">MEALZ_3375</name>
</gene>
<evidence type="ECO:0000259" key="7">
    <source>
        <dbReference type="Pfam" id="PF17827"/>
    </source>
</evidence>
<dbReference type="InterPro" id="IPR007848">
    <property type="entry name" value="Small_mtfrase_dom"/>
</dbReference>
<dbReference type="NCBIfam" id="TIGR03534">
    <property type="entry name" value="RF_mod_PrmC"/>
    <property type="match status" value="1"/>
</dbReference>
<accession>G4SU89</accession>
<reference evidence="9" key="1">
    <citation type="journal article" date="2012" name="J. Bacteriol.">
        <title>Genome sequence of the haloalkaliphilic methanotrophic bacterium Methylomicrobium alcaliphilum 20Z.</title>
        <authorList>
            <person name="Vuilleumier S."/>
            <person name="Khmelenina V.N."/>
            <person name="Bringel F."/>
            <person name="Reshetnikov A.S."/>
            <person name="Lajus A."/>
            <person name="Mangenot S."/>
            <person name="Rouy Z."/>
            <person name="Op den Camp H.J."/>
            <person name="Jetten M.S."/>
            <person name="Dispirito A.A."/>
            <person name="Dunfield P."/>
            <person name="Klotz M.G."/>
            <person name="Semrau J.D."/>
            <person name="Stein L.Y."/>
            <person name="Barbe V."/>
            <person name="Medigue C."/>
            <person name="Trotsenko Y.A."/>
            <person name="Kalyuzhnaya M.G."/>
        </authorList>
    </citation>
    <scope>NUCLEOTIDE SEQUENCE [LARGE SCALE GENOMIC DNA]</scope>
    <source>
        <strain evidence="9">DSM 19304 / NCIMB 14124 / VKM B-2133 / 20Z</strain>
    </source>
</reference>
<dbReference type="InterPro" id="IPR004556">
    <property type="entry name" value="HemK-like"/>
</dbReference>
<protein>
    <recommendedName>
        <fullName evidence="5">Release factor glutamine methyltransferase</fullName>
        <shortName evidence="5">RF MTase</shortName>
        <ecNumber evidence="5">2.1.1.297</ecNumber>
    </recommendedName>
    <alternativeName>
        <fullName evidence="5">N5-glutamine methyltransferase PrmC</fullName>
    </alternativeName>
    <alternativeName>
        <fullName evidence="5">Protein-(glutamine-N5) MTase PrmC</fullName>
    </alternativeName>
    <alternativeName>
        <fullName evidence="5">Protein-glutamine N-methyltransferase PrmC</fullName>
    </alternativeName>
</protein>
<evidence type="ECO:0000256" key="2">
    <source>
        <dbReference type="ARBA" id="ARBA00022679"/>
    </source>
</evidence>
<dbReference type="Gene3D" id="3.40.50.150">
    <property type="entry name" value="Vaccinia Virus protein VP39"/>
    <property type="match status" value="1"/>
</dbReference>
<dbReference type="KEGG" id="mah:MEALZ_3375"/>
<dbReference type="EMBL" id="FO082060">
    <property type="protein sequence ID" value="CCE25038.1"/>
    <property type="molecule type" value="Genomic_DNA"/>
</dbReference>
<dbReference type="PROSITE" id="PS00092">
    <property type="entry name" value="N6_MTASE"/>
    <property type="match status" value="1"/>
</dbReference>
<evidence type="ECO:0000256" key="1">
    <source>
        <dbReference type="ARBA" id="ARBA00022603"/>
    </source>
</evidence>
<feature type="binding site" evidence="5">
    <location>
        <position position="143"/>
    </location>
    <ligand>
        <name>S-adenosyl-L-methionine</name>
        <dbReference type="ChEBI" id="CHEBI:59789"/>
    </ligand>
</feature>
<dbReference type="GO" id="GO:0032259">
    <property type="term" value="P:methylation"/>
    <property type="evidence" value="ECO:0007669"/>
    <property type="project" value="UniProtKB-KW"/>
</dbReference>
<dbReference type="RefSeq" id="WP_014149794.1">
    <property type="nucleotide sequence ID" value="NC_016112.1"/>
</dbReference>
<feature type="domain" description="Release factor glutamine methyltransferase N-terminal" evidence="7">
    <location>
        <begin position="7"/>
        <end position="75"/>
    </location>
</feature>
<dbReference type="GO" id="GO:0003676">
    <property type="term" value="F:nucleic acid binding"/>
    <property type="evidence" value="ECO:0007669"/>
    <property type="project" value="InterPro"/>
</dbReference>
<dbReference type="HOGENOM" id="CLU_018398_3_1_6"/>
<feature type="binding site" evidence="5">
    <location>
        <begin position="120"/>
        <end position="124"/>
    </location>
    <ligand>
        <name>S-adenosyl-L-methionine</name>
        <dbReference type="ChEBI" id="CHEBI:59789"/>
    </ligand>
</feature>
<dbReference type="PATRIC" id="fig|271065.3.peg.3475"/>
<proteinExistence type="inferred from homology"/>
<dbReference type="EC" id="2.1.1.297" evidence="5"/>
<sequence>MPTAQSALAHAAQSLSFVSESPLLDAEILLCLALDKDRSHLRAWPNKKLLPEQNSHFEALLQKRLSGMPIAYITGNREFWSRDFEVNRDVLIPRPDTELLIELALQRIPERQPYRLIDLGTGSGIIAITLAAERPDSEVIATDFSTNALTIARRNAQRHIVRNIQFLQSDWFEAVNDSALFNLVVSNPPYIADNDPHLTEGDVRFEPMCALIADNHGLSDIERIANAARRHLLPQGHLLVEHGYDQQDQVQAIFSQLNYRNIVTYLDLSGQPRVTYGQWRP</sequence>
<keyword evidence="9" id="KW-1185">Reference proteome</keyword>
<dbReference type="Gene3D" id="1.10.8.10">
    <property type="entry name" value="DNA helicase RuvA subunit, C-terminal domain"/>
    <property type="match status" value="1"/>
</dbReference>
<dbReference type="GO" id="GO:0102559">
    <property type="term" value="F:peptide chain release factor N(5)-glutamine methyltransferase activity"/>
    <property type="evidence" value="ECO:0007669"/>
    <property type="project" value="UniProtKB-EC"/>
</dbReference>
<comment type="catalytic activity">
    <reaction evidence="4 5">
        <text>L-glutaminyl-[peptide chain release factor] + S-adenosyl-L-methionine = N(5)-methyl-L-glutaminyl-[peptide chain release factor] + S-adenosyl-L-homocysteine + H(+)</text>
        <dbReference type="Rhea" id="RHEA:42896"/>
        <dbReference type="Rhea" id="RHEA-COMP:10271"/>
        <dbReference type="Rhea" id="RHEA-COMP:10272"/>
        <dbReference type="ChEBI" id="CHEBI:15378"/>
        <dbReference type="ChEBI" id="CHEBI:30011"/>
        <dbReference type="ChEBI" id="CHEBI:57856"/>
        <dbReference type="ChEBI" id="CHEBI:59789"/>
        <dbReference type="ChEBI" id="CHEBI:61891"/>
        <dbReference type="EC" id="2.1.1.297"/>
    </reaction>
</comment>
<dbReference type="FunFam" id="3.40.50.150:FF:000053">
    <property type="entry name" value="Release factor glutamine methyltransferase"/>
    <property type="match status" value="1"/>
</dbReference>
<dbReference type="STRING" id="1091494.MEALZ_3375"/>